<comment type="cofactor">
    <cofactor evidence="3">
        <name>a divalent metal cation</name>
        <dbReference type="ChEBI" id="CHEBI:60240"/>
    </cofactor>
</comment>
<proteinExistence type="inferred from homology"/>
<comment type="similarity">
    <text evidence="3">Belongs to the Nudix hydrolase family. RppH subfamily.</text>
</comment>
<keyword evidence="2 3" id="KW-0378">Hydrolase</keyword>
<feature type="short sequence motif" description="Nudix box" evidence="3">
    <location>
        <begin position="41"/>
        <end position="62"/>
    </location>
</feature>
<evidence type="ECO:0000256" key="3">
    <source>
        <dbReference type="HAMAP-Rule" id="MF_00298"/>
    </source>
</evidence>
<dbReference type="PANTHER" id="PTHR11839:SF22">
    <property type="entry name" value="NUDIX HYDROLASE 26, CHLOROPLASTIC"/>
    <property type="match status" value="1"/>
</dbReference>
<keyword evidence="6" id="KW-1185">Reference proteome</keyword>
<evidence type="ECO:0000259" key="4">
    <source>
        <dbReference type="PROSITE" id="PS51462"/>
    </source>
</evidence>
<comment type="function">
    <text evidence="3">Accelerates the degradation of transcripts by removing pyrophosphate from the 5'-end of triphosphorylated RNA, leading to a more labile monophosphorylated state that can stimulate subsequent ribonuclease cleavage.</text>
</comment>
<sequence>MCNKDRKYRPCVGIVLTNKEGKVFAGQRIDTSIDSWQMPQGGINFNESYKNAALRELLEETGIKNAHILYTSKTWLYYKIPDTFNKIYKKFSGQKQRWVLMKFTGQDSEININYSSQPEFKSWNWQDLDNIVNNVIYFKKEVYHKVAEEFLPHILKMHNINK</sequence>
<accession>A0A0F3NN96</accession>
<dbReference type="CDD" id="cd03671">
    <property type="entry name" value="NUDIX_Ap4A_hydrolase_plant_like"/>
    <property type="match status" value="1"/>
</dbReference>
<dbReference type="NCBIfam" id="NF001938">
    <property type="entry name" value="PRK00714.1-5"/>
    <property type="match status" value="1"/>
</dbReference>
<organism evidence="5 6">
    <name type="scientific">Candidatus Neoehrlichia procyonis str. RAC413</name>
    <dbReference type="NCBI Taxonomy" id="1359163"/>
    <lineage>
        <taxon>Bacteria</taxon>
        <taxon>Pseudomonadati</taxon>
        <taxon>Pseudomonadota</taxon>
        <taxon>Alphaproteobacteria</taxon>
        <taxon>Rickettsiales</taxon>
        <taxon>Anaplasmataceae</taxon>
        <taxon>Candidatus Neoehrlichia</taxon>
    </lineage>
</organism>
<dbReference type="AlphaFoldDB" id="A0A0F3NN96"/>
<dbReference type="GO" id="GO:0008893">
    <property type="term" value="F:guanosine-3',5'-bis(diphosphate) 3'-diphosphatase activity"/>
    <property type="evidence" value="ECO:0007669"/>
    <property type="project" value="TreeGrafter"/>
</dbReference>
<dbReference type="HAMAP" id="MF_00298">
    <property type="entry name" value="Nudix_RppH"/>
    <property type="match status" value="1"/>
</dbReference>
<dbReference type="EMBL" id="LANX01000001">
    <property type="protein sequence ID" value="KJV69538.1"/>
    <property type="molecule type" value="Genomic_DNA"/>
</dbReference>
<dbReference type="NCBIfam" id="NF001937">
    <property type="entry name" value="PRK00714.1-4"/>
    <property type="match status" value="1"/>
</dbReference>
<dbReference type="GO" id="GO:0006753">
    <property type="term" value="P:nucleoside phosphate metabolic process"/>
    <property type="evidence" value="ECO:0007669"/>
    <property type="project" value="TreeGrafter"/>
</dbReference>
<dbReference type="Proteomes" id="UP000033562">
    <property type="component" value="Unassembled WGS sequence"/>
</dbReference>
<dbReference type="STRING" id="1359163.NLO413_0931"/>
<dbReference type="InterPro" id="IPR020084">
    <property type="entry name" value="NUDIX_hydrolase_CS"/>
</dbReference>
<evidence type="ECO:0000256" key="1">
    <source>
        <dbReference type="ARBA" id="ARBA00001946"/>
    </source>
</evidence>
<comment type="caution">
    <text evidence="5">The sequence shown here is derived from an EMBL/GenBank/DDBJ whole genome shotgun (WGS) entry which is preliminary data.</text>
</comment>
<reference evidence="5 6" key="1">
    <citation type="submission" date="2015-02" db="EMBL/GenBank/DDBJ databases">
        <title>Genome Sequencing of Rickettsiales.</title>
        <authorList>
            <person name="Daugherty S.C."/>
            <person name="Su Q."/>
            <person name="Abolude K."/>
            <person name="Beier-Sexton M."/>
            <person name="Carlyon J.A."/>
            <person name="Carter R."/>
            <person name="Day N.P."/>
            <person name="Dumler S.J."/>
            <person name="Dyachenko V."/>
            <person name="Godinez A."/>
            <person name="Kurtti T.J."/>
            <person name="Lichay M."/>
            <person name="Mullins K.E."/>
            <person name="Ott S."/>
            <person name="Pappas-Brown V."/>
            <person name="Paris D.H."/>
            <person name="Patel P."/>
            <person name="Richards A.L."/>
            <person name="Sadzewicz L."/>
            <person name="Sears K."/>
            <person name="Seidman D."/>
            <person name="Sengamalay N."/>
            <person name="Stenos J."/>
            <person name="Tallon L.J."/>
            <person name="Vincent G."/>
            <person name="Fraser C.M."/>
            <person name="Munderloh U."/>
            <person name="Dunning-Hotopp J.C."/>
        </authorList>
    </citation>
    <scope>NUCLEOTIDE SEQUENCE [LARGE SCALE GENOMIC DNA]</scope>
    <source>
        <strain evidence="5 6">RAC413</strain>
    </source>
</reference>
<dbReference type="OrthoDB" id="9816040at2"/>
<dbReference type="InterPro" id="IPR000086">
    <property type="entry name" value="NUDIX_hydrolase_dom"/>
</dbReference>
<dbReference type="GO" id="GO:0034432">
    <property type="term" value="F:bis(5'-adenosyl)-pentaphosphatase activity"/>
    <property type="evidence" value="ECO:0007669"/>
    <property type="project" value="TreeGrafter"/>
</dbReference>
<dbReference type="PANTHER" id="PTHR11839">
    <property type="entry name" value="UDP/ADP-SUGAR PYROPHOSPHATASE"/>
    <property type="match status" value="1"/>
</dbReference>
<gene>
    <name evidence="3" type="primary">rppH</name>
    <name evidence="3" type="synonym">nudH</name>
    <name evidence="5" type="ORF">NLO413_0931</name>
</gene>
<evidence type="ECO:0000313" key="6">
    <source>
        <dbReference type="Proteomes" id="UP000033562"/>
    </source>
</evidence>
<dbReference type="PROSITE" id="PS51462">
    <property type="entry name" value="NUDIX"/>
    <property type="match status" value="1"/>
</dbReference>
<dbReference type="RefSeq" id="WP_045809223.1">
    <property type="nucleotide sequence ID" value="NZ_LANX01000001.1"/>
</dbReference>
<dbReference type="InterPro" id="IPR015797">
    <property type="entry name" value="NUDIX_hydrolase-like_dom_sf"/>
</dbReference>
<evidence type="ECO:0000256" key="2">
    <source>
        <dbReference type="ARBA" id="ARBA00022801"/>
    </source>
</evidence>
<dbReference type="EC" id="3.6.1.-" evidence="3"/>
<protein>
    <recommendedName>
        <fullName evidence="3">RNA pyrophosphohydrolase</fullName>
        <ecNumber evidence="3">3.6.1.-</ecNumber>
    </recommendedName>
    <alternativeName>
        <fullName evidence="3">(Di)nucleoside polyphosphate hydrolase</fullName>
    </alternativeName>
</protein>
<dbReference type="PROSITE" id="PS00893">
    <property type="entry name" value="NUDIX_BOX"/>
    <property type="match status" value="1"/>
</dbReference>
<dbReference type="InterPro" id="IPR022927">
    <property type="entry name" value="RppH"/>
</dbReference>
<comment type="cofactor">
    <cofactor evidence="1">
        <name>Mg(2+)</name>
        <dbReference type="ChEBI" id="CHEBI:18420"/>
    </cofactor>
</comment>
<evidence type="ECO:0000313" key="5">
    <source>
        <dbReference type="EMBL" id="KJV69538.1"/>
    </source>
</evidence>
<dbReference type="Gene3D" id="3.90.79.10">
    <property type="entry name" value="Nucleoside Triphosphate Pyrophosphohydrolase"/>
    <property type="match status" value="1"/>
</dbReference>
<dbReference type="SUPFAM" id="SSF55811">
    <property type="entry name" value="Nudix"/>
    <property type="match status" value="1"/>
</dbReference>
<name>A0A0F3NN96_9RICK</name>
<dbReference type="GO" id="GO:0019693">
    <property type="term" value="P:ribose phosphate metabolic process"/>
    <property type="evidence" value="ECO:0007669"/>
    <property type="project" value="TreeGrafter"/>
</dbReference>
<dbReference type="Pfam" id="PF00293">
    <property type="entry name" value="NUDIX"/>
    <property type="match status" value="1"/>
</dbReference>
<feature type="domain" description="Nudix hydrolase" evidence="4">
    <location>
        <begin position="7"/>
        <end position="148"/>
    </location>
</feature>